<evidence type="ECO:0000313" key="3">
    <source>
        <dbReference type="Proteomes" id="UP000479000"/>
    </source>
</evidence>
<feature type="compositionally biased region" description="Basic and acidic residues" evidence="1">
    <location>
        <begin position="244"/>
        <end position="255"/>
    </location>
</feature>
<reference evidence="2 3" key="1">
    <citation type="submission" date="2020-02" db="EMBL/GenBank/DDBJ databases">
        <authorList>
            <person name="Ferguson B K."/>
        </authorList>
    </citation>
    <scope>NUCLEOTIDE SEQUENCE [LARGE SCALE GENOMIC DNA]</scope>
</reference>
<gene>
    <name evidence="2" type="ORF">NTEN_LOCUS1182</name>
</gene>
<feature type="compositionally biased region" description="Polar residues" evidence="1">
    <location>
        <begin position="256"/>
        <end position="272"/>
    </location>
</feature>
<dbReference type="Proteomes" id="UP000479000">
    <property type="component" value="Unassembled WGS sequence"/>
</dbReference>
<dbReference type="AlphaFoldDB" id="A0A6H5FXT1"/>
<keyword evidence="3" id="KW-1185">Reference proteome</keyword>
<accession>A0A6H5FXT1</accession>
<feature type="non-terminal residue" evidence="2">
    <location>
        <position position="1"/>
    </location>
</feature>
<organism evidence="2 3">
    <name type="scientific">Nesidiocoris tenuis</name>
    <dbReference type="NCBI Taxonomy" id="355587"/>
    <lineage>
        <taxon>Eukaryota</taxon>
        <taxon>Metazoa</taxon>
        <taxon>Ecdysozoa</taxon>
        <taxon>Arthropoda</taxon>
        <taxon>Hexapoda</taxon>
        <taxon>Insecta</taxon>
        <taxon>Pterygota</taxon>
        <taxon>Neoptera</taxon>
        <taxon>Paraneoptera</taxon>
        <taxon>Hemiptera</taxon>
        <taxon>Heteroptera</taxon>
        <taxon>Panheteroptera</taxon>
        <taxon>Cimicomorpha</taxon>
        <taxon>Miridae</taxon>
        <taxon>Dicyphina</taxon>
        <taxon>Nesidiocoris</taxon>
    </lineage>
</organism>
<name>A0A6H5FXT1_9HEMI</name>
<feature type="region of interest" description="Disordered" evidence="1">
    <location>
        <begin position="244"/>
        <end position="278"/>
    </location>
</feature>
<evidence type="ECO:0000256" key="1">
    <source>
        <dbReference type="SAM" id="MobiDB-lite"/>
    </source>
</evidence>
<evidence type="ECO:0000313" key="2">
    <source>
        <dbReference type="EMBL" id="CAA9994366.1"/>
    </source>
</evidence>
<proteinExistence type="predicted"/>
<sequence length="278" mass="30304">VNDGHQHQGEKASGRSREHLTAHEHVKFWLRWAAAGLCFLTEGNPICLQRPPSRAATGVQPKKKVAPGSCPMRGRFGQFGSQSLFAAAGQILSAGLLNVRKKKRTPTALCNEKTDSLCLAIVLDSGACESPFSATATQLFKFSKLQHLNKRRITKVTLVDLNVEILVDIGSGRTCIQLGIGSNSHTARSFLSGIVVPFDGFPYLDKVPMMKSFQSRIFDKTYGHVFGSFSSPCSLIRNSVDKRPSVNLKGRESGTETRSGTFNSKQPNSPFPSISPRV</sequence>
<dbReference type="EMBL" id="CADCXU010001962">
    <property type="protein sequence ID" value="CAA9994366.1"/>
    <property type="molecule type" value="Genomic_DNA"/>
</dbReference>
<protein>
    <submittedName>
        <fullName evidence="2">Uncharacterized protein</fullName>
    </submittedName>
</protein>